<protein>
    <submittedName>
        <fullName evidence="1">Uncharacterized protein</fullName>
    </submittedName>
</protein>
<comment type="caution">
    <text evidence="1">The sequence shown here is derived from an EMBL/GenBank/DDBJ whole genome shotgun (WGS) entry which is preliminary data.</text>
</comment>
<sequence length="111" mass="12419">MSKPPARMILVGTQRSLFGAIIIPMANTQAVQIKVTLPAKLYAQAKANADKIGLTVASYIRHLAINDTWEKNLPTFKMTPQQEKVSEQAEKDYYAGKTIRINNIDDFVNKL</sequence>
<dbReference type="EMBL" id="LCJG01000006">
    <property type="protein sequence ID" value="KKT73576.1"/>
    <property type="molecule type" value="Genomic_DNA"/>
</dbReference>
<reference evidence="1 2" key="1">
    <citation type="journal article" date="2015" name="Nature">
        <title>rRNA introns, odd ribosomes, and small enigmatic genomes across a large radiation of phyla.</title>
        <authorList>
            <person name="Brown C.T."/>
            <person name="Hug L.A."/>
            <person name="Thomas B.C."/>
            <person name="Sharon I."/>
            <person name="Castelle C.J."/>
            <person name="Singh A."/>
            <person name="Wilkins M.J."/>
            <person name="Williams K.H."/>
            <person name="Banfield J.F."/>
        </authorList>
    </citation>
    <scope>NUCLEOTIDE SEQUENCE [LARGE SCALE GENOMIC DNA]</scope>
</reference>
<dbReference type="Proteomes" id="UP000034835">
    <property type="component" value="Unassembled WGS sequence"/>
</dbReference>
<accession>A0A0G1JPV8</accession>
<gene>
    <name evidence="1" type="ORF">UW68_C0006G0018</name>
</gene>
<proteinExistence type="predicted"/>
<name>A0A0G1JPV8_9BACT</name>
<organism evidence="1 2">
    <name type="scientific">Candidatus Collierbacteria bacterium GW2011_GWB1_44_6</name>
    <dbReference type="NCBI Taxonomy" id="1618384"/>
    <lineage>
        <taxon>Bacteria</taxon>
        <taxon>Candidatus Collieribacteriota</taxon>
    </lineage>
</organism>
<evidence type="ECO:0000313" key="2">
    <source>
        <dbReference type="Proteomes" id="UP000034835"/>
    </source>
</evidence>
<dbReference type="AlphaFoldDB" id="A0A0G1JPV8"/>
<evidence type="ECO:0000313" key="1">
    <source>
        <dbReference type="EMBL" id="KKT73576.1"/>
    </source>
</evidence>
<dbReference type="STRING" id="1618384.UW68_C0006G0018"/>